<gene>
    <name evidence="2" type="ORF">GCM10023315_03770</name>
</gene>
<feature type="domain" description="Glycosyltransferase 2-like" evidence="1">
    <location>
        <begin position="5"/>
        <end position="139"/>
    </location>
</feature>
<dbReference type="RefSeq" id="WP_345163951.1">
    <property type="nucleotide sequence ID" value="NZ_BAABJK010000002.1"/>
</dbReference>
<name>A0ABP9H1Q2_9FLAO</name>
<reference evidence="3" key="1">
    <citation type="journal article" date="2019" name="Int. J. Syst. Evol. Microbiol.">
        <title>The Global Catalogue of Microorganisms (GCM) 10K type strain sequencing project: providing services to taxonomists for standard genome sequencing and annotation.</title>
        <authorList>
            <consortium name="The Broad Institute Genomics Platform"/>
            <consortium name="The Broad Institute Genome Sequencing Center for Infectious Disease"/>
            <person name="Wu L."/>
            <person name="Ma J."/>
        </authorList>
    </citation>
    <scope>NUCLEOTIDE SEQUENCE [LARGE SCALE GENOMIC DNA]</scope>
    <source>
        <strain evidence="3">JCM 18287</strain>
    </source>
</reference>
<proteinExistence type="predicted"/>
<protein>
    <submittedName>
        <fullName evidence="2">Glycosyltransferase</fullName>
    </submittedName>
</protein>
<organism evidence="2 3">
    <name type="scientific">Algibacter aquimarinus</name>
    <dbReference type="NCBI Taxonomy" id="1136748"/>
    <lineage>
        <taxon>Bacteria</taxon>
        <taxon>Pseudomonadati</taxon>
        <taxon>Bacteroidota</taxon>
        <taxon>Flavobacteriia</taxon>
        <taxon>Flavobacteriales</taxon>
        <taxon>Flavobacteriaceae</taxon>
        <taxon>Algibacter</taxon>
    </lineage>
</organism>
<dbReference type="InterPro" id="IPR001173">
    <property type="entry name" value="Glyco_trans_2-like"/>
</dbReference>
<dbReference type="EMBL" id="BAABJK010000002">
    <property type="protein sequence ID" value="GAA4959384.1"/>
    <property type="molecule type" value="Genomic_DNA"/>
</dbReference>
<dbReference type="PANTHER" id="PTHR22916:SF3">
    <property type="entry name" value="UDP-GLCNAC:BETAGAL BETA-1,3-N-ACETYLGLUCOSAMINYLTRANSFERASE-LIKE PROTEIN 1"/>
    <property type="match status" value="1"/>
</dbReference>
<dbReference type="Gene3D" id="3.90.550.10">
    <property type="entry name" value="Spore Coat Polysaccharide Biosynthesis Protein SpsA, Chain A"/>
    <property type="match status" value="1"/>
</dbReference>
<dbReference type="PANTHER" id="PTHR22916">
    <property type="entry name" value="GLYCOSYLTRANSFERASE"/>
    <property type="match status" value="1"/>
</dbReference>
<sequence length="309" mass="36338">MISLSVHLITYNNEKYIEETIESILKQKVNFNYEIIVGDDCSKDETLSIIENYKKKHPKLFKVFKNESRLGILKNFKSTLDKCSGNFVFPLAGDDLLKHENALQKMVDVISKDALLGFVDSGFDKYYENSNKTILFANKKSIVFNELDYKNALLLGKIAPIGICFNRKLLVSNVDFKTYIAKNITIDDYPILVDLVMNTKFKRIKEALVIYRIYDDSFSHEKNFEKQYFLANQMKNLFDYFSKKYRFENKIIENYIKTHLKQLLFYAAFFEQKELGKEVFSKLKSKSIKDYIHYLASQNKFFRKLVSLV</sequence>
<evidence type="ECO:0000259" key="1">
    <source>
        <dbReference type="Pfam" id="PF00535"/>
    </source>
</evidence>
<comment type="caution">
    <text evidence="2">The sequence shown here is derived from an EMBL/GenBank/DDBJ whole genome shotgun (WGS) entry which is preliminary data.</text>
</comment>
<evidence type="ECO:0000313" key="3">
    <source>
        <dbReference type="Proteomes" id="UP001501692"/>
    </source>
</evidence>
<dbReference type="InterPro" id="IPR029044">
    <property type="entry name" value="Nucleotide-diphossugar_trans"/>
</dbReference>
<dbReference type="Proteomes" id="UP001501692">
    <property type="component" value="Unassembled WGS sequence"/>
</dbReference>
<dbReference type="SUPFAM" id="SSF53448">
    <property type="entry name" value="Nucleotide-diphospho-sugar transferases"/>
    <property type="match status" value="1"/>
</dbReference>
<dbReference type="Pfam" id="PF00535">
    <property type="entry name" value="Glycos_transf_2"/>
    <property type="match status" value="1"/>
</dbReference>
<accession>A0ABP9H1Q2</accession>
<evidence type="ECO:0000313" key="2">
    <source>
        <dbReference type="EMBL" id="GAA4959384.1"/>
    </source>
</evidence>
<keyword evidence="3" id="KW-1185">Reference proteome</keyword>